<dbReference type="GO" id="GO:0030288">
    <property type="term" value="C:outer membrane-bounded periplasmic space"/>
    <property type="evidence" value="ECO:0007669"/>
    <property type="project" value="TreeGrafter"/>
</dbReference>
<feature type="chain" id="PRO_5021333190" description="Fe/B12 periplasmic-binding domain-containing protein" evidence="5">
    <location>
        <begin position="27"/>
        <end position="283"/>
    </location>
</feature>
<evidence type="ECO:0000313" key="8">
    <source>
        <dbReference type="Proteomes" id="UP000316882"/>
    </source>
</evidence>
<dbReference type="PROSITE" id="PS51257">
    <property type="entry name" value="PROKAR_LIPOPROTEIN"/>
    <property type="match status" value="1"/>
</dbReference>
<dbReference type="Gene3D" id="3.40.50.1980">
    <property type="entry name" value="Nitrogenase molybdenum iron protein domain"/>
    <property type="match status" value="2"/>
</dbReference>
<evidence type="ECO:0000256" key="3">
    <source>
        <dbReference type="ARBA" id="ARBA00022448"/>
    </source>
</evidence>
<reference evidence="7 8" key="1">
    <citation type="submission" date="2019-06" db="EMBL/GenBank/DDBJ databases">
        <title>Whole genome shotgun sequence of Brevibacillus parabrevis NBRC 12334.</title>
        <authorList>
            <person name="Hosoyama A."/>
            <person name="Uohara A."/>
            <person name="Ohji S."/>
            <person name="Ichikawa N."/>
        </authorList>
    </citation>
    <scope>NUCLEOTIDE SEQUENCE [LARGE SCALE GENOMIC DNA]</scope>
    <source>
        <strain evidence="7 8">NBRC 12334</strain>
    </source>
</reference>
<dbReference type="GO" id="GO:1901678">
    <property type="term" value="P:iron coordination entity transport"/>
    <property type="evidence" value="ECO:0007669"/>
    <property type="project" value="UniProtKB-ARBA"/>
</dbReference>
<keyword evidence="3" id="KW-0813">Transport</keyword>
<organism evidence="7 8">
    <name type="scientific">Brevibacillus parabrevis</name>
    <dbReference type="NCBI Taxonomy" id="54914"/>
    <lineage>
        <taxon>Bacteria</taxon>
        <taxon>Bacillati</taxon>
        <taxon>Bacillota</taxon>
        <taxon>Bacilli</taxon>
        <taxon>Bacillales</taxon>
        <taxon>Paenibacillaceae</taxon>
        <taxon>Brevibacillus</taxon>
    </lineage>
</organism>
<protein>
    <recommendedName>
        <fullName evidence="6">Fe/B12 periplasmic-binding domain-containing protein</fullName>
    </recommendedName>
</protein>
<dbReference type="AlphaFoldDB" id="A0A4Y3PBE4"/>
<evidence type="ECO:0000259" key="6">
    <source>
        <dbReference type="PROSITE" id="PS50983"/>
    </source>
</evidence>
<evidence type="ECO:0000256" key="2">
    <source>
        <dbReference type="ARBA" id="ARBA00008814"/>
    </source>
</evidence>
<feature type="signal peptide" evidence="5">
    <location>
        <begin position="1"/>
        <end position="26"/>
    </location>
</feature>
<dbReference type="PROSITE" id="PS50983">
    <property type="entry name" value="FE_B12_PBP"/>
    <property type="match status" value="1"/>
</dbReference>
<keyword evidence="4 5" id="KW-0732">Signal</keyword>
<dbReference type="RefSeq" id="WP_229049849.1">
    <property type="nucleotide sequence ID" value="NZ_BJMH01000001.1"/>
</dbReference>
<dbReference type="SUPFAM" id="SSF53807">
    <property type="entry name" value="Helical backbone' metal receptor"/>
    <property type="match status" value="1"/>
</dbReference>
<dbReference type="PANTHER" id="PTHR30532:SF26">
    <property type="entry name" value="IRON(3+)-HYDROXAMATE-BINDING PROTEIN FHUD"/>
    <property type="match status" value="1"/>
</dbReference>
<comment type="caution">
    <text evidence="7">The sequence shown here is derived from an EMBL/GenBank/DDBJ whole genome shotgun (WGS) entry which is preliminary data.</text>
</comment>
<dbReference type="InterPro" id="IPR051313">
    <property type="entry name" value="Bact_iron-sidero_bind"/>
</dbReference>
<dbReference type="Pfam" id="PF01497">
    <property type="entry name" value="Peripla_BP_2"/>
    <property type="match status" value="1"/>
</dbReference>
<evidence type="ECO:0000256" key="1">
    <source>
        <dbReference type="ARBA" id="ARBA00004196"/>
    </source>
</evidence>
<keyword evidence="8" id="KW-1185">Reference proteome</keyword>
<evidence type="ECO:0000256" key="5">
    <source>
        <dbReference type="SAM" id="SignalP"/>
    </source>
</evidence>
<gene>
    <name evidence="7" type="ORF">BPA01_03470</name>
</gene>
<dbReference type="Proteomes" id="UP000316882">
    <property type="component" value="Unassembled WGS sequence"/>
</dbReference>
<accession>A0A4Y3PBE4</accession>
<dbReference type="PANTHER" id="PTHR30532">
    <property type="entry name" value="IRON III DICITRATE-BINDING PERIPLASMIC PROTEIN"/>
    <property type="match status" value="1"/>
</dbReference>
<name>A0A4Y3PBE4_BREPA</name>
<evidence type="ECO:0000313" key="7">
    <source>
        <dbReference type="EMBL" id="GEB30767.1"/>
    </source>
</evidence>
<sequence>MQKYAKWIAKGTAILALLVAMTGCGAATEQKGASNETPAQQAAPAQDSVKMKTYKMPNGKEIQIPAEPKRIVSDLYLGQLLSIGVKPIGTTGYSKIAPTVLIPYGTYNDDIRADIRAFGELLDKQAEAEAWIKQFDEKAASAREKIKTAVKDGETVGIYELRSQKFYVLGDNWGRGGQVIYNALKLTPPPAVKEVVDANTPPKLISQEVLPQFAADHMFVTTYETKQEDKDKFFGNAVYKNLPAVKNNHIYEMTFEQMYYYDPLAIEGQLDLVVEQLLAHQAK</sequence>
<proteinExistence type="inferred from homology"/>
<feature type="domain" description="Fe/B12 periplasmic-binding" evidence="6">
    <location>
        <begin position="6"/>
        <end position="281"/>
    </location>
</feature>
<dbReference type="EMBL" id="BJMH01000001">
    <property type="protein sequence ID" value="GEB30767.1"/>
    <property type="molecule type" value="Genomic_DNA"/>
</dbReference>
<dbReference type="InterPro" id="IPR002491">
    <property type="entry name" value="ABC_transptr_periplasmic_BD"/>
</dbReference>
<comment type="subcellular location">
    <subcellularLocation>
        <location evidence="1">Cell envelope</location>
    </subcellularLocation>
</comment>
<comment type="similarity">
    <text evidence="2">Belongs to the bacterial solute-binding protein 8 family.</text>
</comment>
<evidence type="ECO:0000256" key="4">
    <source>
        <dbReference type="ARBA" id="ARBA00022729"/>
    </source>
</evidence>